<dbReference type="STRING" id="1715989.NITINOP_0002"/>
<sequence length="145" mass="15808">MSRRAHTQAEPAPAPPPFRTPPDRLIPPCSRTMSSTCFPLLKIASPPRRQYALIVLSRNTSVFPGPANGVLYNVSKYDPKPSPGPFLSSDAVLLFSSAPFLKCSMRSSTLYNRNDYAGEDDGAELYVVVDKSLAQPGKGYIRGAY</sequence>
<proteinExistence type="predicted"/>
<reference evidence="3" key="1">
    <citation type="submission" date="2015-09" db="EMBL/GenBank/DDBJ databases">
        <authorList>
            <person name="Daims H."/>
        </authorList>
    </citation>
    <scope>NUCLEOTIDE SEQUENCE [LARGE SCALE GENOMIC DNA]</scope>
</reference>
<accession>A0A0S4KTG3</accession>
<dbReference type="AlphaFoldDB" id="A0A0S4KTG3"/>
<keyword evidence="3" id="KW-1185">Reference proteome</keyword>
<dbReference type="EMBL" id="LN885086">
    <property type="protein sequence ID" value="CUQ64978.1"/>
    <property type="molecule type" value="Genomic_DNA"/>
</dbReference>
<evidence type="ECO:0000313" key="3">
    <source>
        <dbReference type="Proteomes" id="UP000066284"/>
    </source>
</evidence>
<dbReference type="KEGG" id="nio:NITINOP_0002"/>
<feature type="region of interest" description="Disordered" evidence="1">
    <location>
        <begin position="1"/>
        <end position="25"/>
    </location>
</feature>
<name>A0A0S4KTG3_9BACT</name>
<protein>
    <submittedName>
        <fullName evidence="2">Uncharacterized protein</fullName>
    </submittedName>
</protein>
<organism evidence="2 3">
    <name type="scientific">Candidatus Nitrospira inopinata</name>
    <dbReference type="NCBI Taxonomy" id="1715989"/>
    <lineage>
        <taxon>Bacteria</taxon>
        <taxon>Pseudomonadati</taxon>
        <taxon>Nitrospirota</taxon>
        <taxon>Nitrospiria</taxon>
        <taxon>Nitrospirales</taxon>
        <taxon>Nitrospiraceae</taxon>
        <taxon>Nitrospira</taxon>
    </lineage>
</organism>
<dbReference type="Proteomes" id="UP000066284">
    <property type="component" value="Chromosome 1"/>
</dbReference>
<evidence type="ECO:0000256" key="1">
    <source>
        <dbReference type="SAM" id="MobiDB-lite"/>
    </source>
</evidence>
<gene>
    <name evidence="2" type="ORF">NITINOP_0002</name>
</gene>
<evidence type="ECO:0000313" key="2">
    <source>
        <dbReference type="EMBL" id="CUQ64978.1"/>
    </source>
</evidence>